<dbReference type="PROSITE" id="PS51257">
    <property type="entry name" value="PROKAR_LIPOPROTEIN"/>
    <property type="match status" value="1"/>
</dbReference>
<feature type="chain" id="PRO_5040885756" evidence="2">
    <location>
        <begin position="26"/>
        <end position="279"/>
    </location>
</feature>
<feature type="compositionally biased region" description="Low complexity" evidence="1">
    <location>
        <begin position="201"/>
        <end position="233"/>
    </location>
</feature>
<evidence type="ECO:0000256" key="2">
    <source>
        <dbReference type="SAM" id="SignalP"/>
    </source>
</evidence>
<gene>
    <name evidence="3" type="ORF">GGI19_004806</name>
</gene>
<feature type="region of interest" description="Disordered" evidence="1">
    <location>
        <begin position="145"/>
        <end position="279"/>
    </location>
</feature>
<dbReference type="Proteomes" id="UP001140011">
    <property type="component" value="Unassembled WGS sequence"/>
</dbReference>
<accession>A0A9W8GX40</accession>
<feature type="compositionally biased region" description="Low complexity" evidence="1">
    <location>
        <begin position="147"/>
        <end position="182"/>
    </location>
</feature>
<organism evidence="3 4">
    <name type="scientific">Coemansia pectinata</name>
    <dbReference type="NCBI Taxonomy" id="1052879"/>
    <lineage>
        <taxon>Eukaryota</taxon>
        <taxon>Fungi</taxon>
        <taxon>Fungi incertae sedis</taxon>
        <taxon>Zoopagomycota</taxon>
        <taxon>Kickxellomycotina</taxon>
        <taxon>Kickxellomycetes</taxon>
        <taxon>Kickxellales</taxon>
        <taxon>Kickxellaceae</taxon>
        <taxon>Coemansia</taxon>
    </lineage>
</organism>
<proteinExistence type="predicted"/>
<comment type="caution">
    <text evidence="3">The sequence shown here is derived from an EMBL/GenBank/DDBJ whole genome shotgun (WGS) entry which is preliminary data.</text>
</comment>
<feature type="compositionally biased region" description="Polar residues" evidence="1">
    <location>
        <begin position="234"/>
        <end position="251"/>
    </location>
</feature>
<protein>
    <submittedName>
        <fullName evidence="3">Uncharacterized protein</fullName>
    </submittedName>
</protein>
<dbReference type="EMBL" id="JANBUH010000473">
    <property type="protein sequence ID" value="KAJ2750935.1"/>
    <property type="molecule type" value="Genomic_DNA"/>
</dbReference>
<evidence type="ECO:0000313" key="4">
    <source>
        <dbReference type="Proteomes" id="UP001140011"/>
    </source>
</evidence>
<dbReference type="OrthoDB" id="5587736at2759"/>
<sequence>MARRETPGHMGIAIALLIMACTALAAPIHIVLPDVVTLQGGTAVTLYSPPSPTPESSQANAIVDDTILSINQDMLLHALVPSINPDDHDDSSNTAADIRADLAFDHSKKLDVVAQLSANIDDNDNANDNIFGTSSSWEKLTIANKRTAAASSPHTTTTSRAKTSRTGATSSTDRSSSQTSTKKMTKSHSGTPSKTPDVEESASSTSTSPGSNADSLHSSLRSSSTSAQTSSARLVNTSHTRTMEISIQTDFDNPRPRSSAESSTRKQDRIDNHIQHEYI</sequence>
<evidence type="ECO:0000313" key="3">
    <source>
        <dbReference type="EMBL" id="KAJ2750935.1"/>
    </source>
</evidence>
<dbReference type="AlphaFoldDB" id="A0A9W8GX40"/>
<evidence type="ECO:0000256" key="1">
    <source>
        <dbReference type="SAM" id="MobiDB-lite"/>
    </source>
</evidence>
<reference evidence="3" key="1">
    <citation type="submission" date="2022-07" db="EMBL/GenBank/DDBJ databases">
        <title>Phylogenomic reconstructions and comparative analyses of Kickxellomycotina fungi.</title>
        <authorList>
            <person name="Reynolds N.K."/>
            <person name="Stajich J.E."/>
            <person name="Barry K."/>
            <person name="Grigoriev I.V."/>
            <person name="Crous P."/>
            <person name="Smith M.E."/>
        </authorList>
    </citation>
    <scope>NUCLEOTIDE SEQUENCE</scope>
    <source>
        <strain evidence="3">BCRC 34297</strain>
    </source>
</reference>
<feature type="compositionally biased region" description="Basic and acidic residues" evidence="1">
    <location>
        <begin position="263"/>
        <end position="279"/>
    </location>
</feature>
<feature type="signal peptide" evidence="2">
    <location>
        <begin position="1"/>
        <end position="25"/>
    </location>
</feature>
<keyword evidence="2" id="KW-0732">Signal</keyword>
<keyword evidence="4" id="KW-1185">Reference proteome</keyword>
<name>A0A9W8GX40_9FUNG</name>